<protein>
    <submittedName>
        <fullName evidence="5">TIGR00282 family metallophosphoesterase</fullName>
    </submittedName>
</protein>
<evidence type="ECO:0000256" key="3">
    <source>
        <dbReference type="ARBA" id="ARBA00023004"/>
    </source>
</evidence>
<keyword evidence="6" id="KW-1185">Reference proteome</keyword>
<evidence type="ECO:0000256" key="1">
    <source>
        <dbReference type="ARBA" id="ARBA00022723"/>
    </source>
</evidence>
<proteinExistence type="inferred from homology"/>
<evidence type="ECO:0000313" key="5">
    <source>
        <dbReference type="EMBL" id="QIJ71771.1"/>
    </source>
</evidence>
<dbReference type="InterPro" id="IPR005235">
    <property type="entry name" value="YmdB-like"/>
</dbReference>
<comment type="similarity">
    <text evidence="4">Belongs to the YmdB-like family.</text>
</comment>
<dbReference type="GO" id="GO:0046872">
    <property type="term" value="F:metal ion binding"/>
    <property type="evidence" value="ECO:0007669"/>
    <property type="project" value="UniProtKB-KW"/>
</dbReference>
<dbReference type="NCBIfam" id="TIGR00282">
    <property type="entry name" value="TIGR00282 family metallophosphoesterase"/>
    <property type="match status" value="1"/>
</dbReference>
<reference evidence="5 6" key="1">
    <citation type="submission" date="2020-02" db="EMBL/GenBank/DDBJ databases">
        <title>Genome analysis of Thermosulfuriphilus ammonigenes ST65T, an anaerobic thermophilic chemolithoautotrophic bacterium isolated from a deep-sea hydrothermal vent.</title>
        <authorList>
            <person name="Slobodkina G."/>
            <person name="Allioux M."/>
            <person name="Merkel A."/>
            <person name="Alain K."/>
            <person name="Jebbar M."/>
            <person name="Slobodkin A."/>
        </authorList>
    </citation>
    <scope>NUCLEOTIDE SEQUENCE [LARGE SCALE GENOMIC DNA]</scope>
    <source>
        <strain evidence="5 6">ST65</strain>
    </source>
</reference>
<organism evidence="5 6">
    <name type="scientific">Thermosulfuriphilus ammonigenes</name>
    <dbReference type="NCBI Taxonomy" id="1936021"/>
    <lineage>
        <taxon>Bacteria</taxon>
        <taxon>Pseudomonadati</taxon>
        <taxon>Thermodesulfobacteriota</taxon>
        <taxon>Thermodesulfobacteria</taxon>
        <taxon>Thermodesulfobacteriales</taxon>
        <taxon>Thermodesulfobacteriaceae</taxon>
        <taxon>Thermosulfuriphilus</taxon>
    </lineage>
</organism>
<dbReference type="EMBL" id="CP048877">
    <property type="protein sequence ID" value="QIJ71771.1"/>
    <property type="molecule type" value="Genomic_DNA"/>
</dbReference>
<dbReference type="Pfam" id="PF13277">
    <property type="entry name" value="YmdB"/>
    <property type="match status" value="1"/>
</dbReference>
<dbReference type="KEGG" id="tav:G4V39_05605"/>
<dbReference type="CDD" id="cd07382">
    <property type="entry name" value="MPP_DR1281"/>
    <property type="match status" value="1"/>
</dbReference>
<dbReference type="GO" id="GO:0004113">
    <property type="term" value="F:2',3'-cyclic-nucleotide 3'-phosphodiesterase activity"/>
    <property type="evidence" value="ECO:0007669"/>
    <property type="project" value="TreeGrafter"/>
</dbReference>
<accession>A0A6G7PW75</accession>
<dbReference type="SUPFAM" id="SSF56300">
    <property type="entry name" value="Metallo-dependent phosphatases"/>
    <property type="match status" value="1"/>
</dbReference>
<gene>
    <name evidence="5" type="ORF">G4V39_05605</name>
</gene>
<dbReference type="Proteomes" id="UP000502179">
    <property type="component" value="Chromosome"/>
</dbReference>
<keyword evidence="2" id="KW-0378">Hydrolase</keyword>
<evidence type="ECO:0000256" key="4">
    <source>
        <dbReference type="ARBA" id="ARBA00061401"/>
    </source>
</evidence>
<sequence>MPSKVRILFIGDIVGSPGRAALADALPILKREISPHFILANGENAAGGYGLTEKVAEDLLALGIDVLTSGNHIWRREFLGYLDRAERVVRPANYPEEAPGRGAVIISKEDFTLGVINLEGRVFMRSIECPFRVGRRLAAEMYQKTPLILVDFHAEATSEKMALSYYLDGRVTAVVGTHTHVQTADEKILPGGTAYITDVGMTGVRDSVIGMRKDQALELFLSQVPRKLEVPKKGASILEAVLVEADSQSGRALSIVRLRKFL</sequence>
<dbReference type="PANTHER" id="PTHR36303">
    <property type="entry name" value="2',3'-CYCLIC-NUCLEOTIDE 2'-PHOSPHODIESTERASE"/>
    <property type="match status" value="1"/>
</dbReference>
<dbReference type="InterPro" id="IPR029052">
    <property type="entry name" value="Metallo-depent_PP-like"/>
</dbReference>
<evidence type="ECO:0000256" key="2">
    <source>
        <dbReference type="ARBA" id="ARBA00022801"/>
    </source>
</evidence>
<dbReference type="PIRSF" id="PIRSF004789">
    <property type="entry name" value="DR1281"/>
    <property type="match status" value="1"/>
</dbReference>
<dbReference type="Gene3D" id="3.60.21.10">
    <property type="match status" value="1"/>
</dbReference>
<keyword evidence="1" id="KW-0479">Metal-binding</keyword>
<evidence type="ECO:0000313" key="6">
    <source>
        <dbReference type="Proteomes" id="UP000502179"/>
    </source>
</evidence>
<dbReference type="PANTHER" id="PTHR36303:SF1">
    <property type="entry name" value="2',3'-CYCLIC-NUCLEOTIDE 2'-PHOSPHODIESTERASE"/>
    <property type="match status" value="1"/>
</dbReference>
<dbReference type="FunFam" id="3.60.21.10:FF:000016">
    <property type="entry name" value="Putative metallophosphoesterase"/>
    <property type="match status" value="1"/>
</dbReference>
<dbReference type="AlphaFoldDB" id="A0A6G7PW75"/>
<name>A0A6G7PW75_9BACT</name>
<keyword evidence="3" id="KW-0408">Iron</keyword>
<dbReference type="RefSeq" id="WP_166031989.1">
    <property type="nucleotide sequence ID" value="NZ_CP048877.1"/>
</dbReference>